<protein>
    <submittedName>
        <fullName evidence="1">Uncharacterized protein</fullName>
    </submittedName>
</protein>
<dbReference type="AlphaFoldDB" id="A0A1X7I0M3"/>
<sequence length="254" mass="28560">MKTSIFAIFITILTFGLAYSQNAEQEWSLRKSYTTQVDLVVKFIEGANVKQRTAKAGLKYRYIETINNSVYIKFLDIKSSNDPFRDDDNFVNSTNDEIKYFIDQDDLTKIHKKKNASLVSGTLLAPIKIRPEEEINGETVPWELSTDLTLGQYIGFRLPISKTNAYYLTVPTVTLGTSLLSINSSNTNPETETSTTLGLTWSLGVLIDLNGFNIGMMLGRDYAPGSAGKDWIYNEKTWFSLGFGINLTSKNRDL</sequence>
<evidence type="ECO:0000313" key="1">
    <source>
        <dbReference type="EMBL" id="SMG07933.1"/>
    </source>
</evidence>
<name>A0A1X7I0M3_9BACT</name>
<organism evidence="1 2">
    <name type="scientific">Marivirga sericea</name>
    <dbReference type="NCBI Taxonomy" id="1028"/>
    <lineage>
        <taxon>Bacteria</taxon>
        <taxon>Pseudomonadati</taxon>
        <taxon>Bacteroidota</taxon>
        <taxon>Cytophagia</taxon>
        <taxon>Cytophagales</taxon>
        <taxon>Marivirgaceae</taxon>
        <taxon>Marivirga</taxon>
    </lineage>
</organism>
<evidence type="ECO:0000313" key="2">
    <source>
        <dbReference type="Proteomes" id="UP000193804"/>
    </source>
</evidence>
<dbReference type="RefSeq" id="WP_085515121.1">
    <property type="nucleotide sequence ID" value="NZ_FXAW01000001.1"/>
</dbReference>
<accession>A0A1X7I0M3</accession>
<dbReference type="EMBL" id="FXAW01000001">
    <property type="protein sequence ID" value="SMG07933.1"/>
    <property type="molecule type" value="Genomic_DNA"/>
</dbReference>
<proteinExistence type="predicted"/>
<dbReference type="Proteomes" id="UP000193804">
    <property type="component" value="Unassembled WGS sequence"/>
</dbReference>
<gene>
    <name evidence="1" type="ORF">SAMN05661096_00095</name>
</gene>
<dbReference type="OrthoDB" id="836926at2"/>
<reference evidence="2" key="1">
    <citation type="submission" date="2017-04" db="EMBL/GenBank/DDBJ databases">
        <authorList>
            <person name="Varghese N."/>
            <person name="Submissions S."/>
        </authorList>
    </citation>
    <scope>NUCLEOTIDE SEQUENCE [LARGE SCALE GENOMIC DNA]</scope>
    <source>
        <strain evidence="2">DSM 4125</strain>
    </source>
</reference>
<keyword evidence="2" id="KW-1185">Reference proteome</keyword>